<dbReference type="EMBL" id="AMRL01000002">
    <property type="protein sequence ID" value="EKE78472.1"/>
    <property type="molecule type" value="Genomic_DNA"/>
</dbReference>
<comment type="caution">
    <text evidence="3">The sequence shown here is derived from an EMBL/GenBank/DDBJ whole genome shotgun (WGS) entry which is preliminary data.</text>
</comment>
<sequence length="179" mass="19939">MEGSGHPDSVLHGEKNRKRRERENSPWYQKGKKGFWPLIIVLAVVGLYAGNSRDNKLPRVDPAKVDPAREEARLEQVRRDLAAKEQYAADTAALEAAKPDILKAVMGMQLVKDAAWAQSGFLYVGVIDNGKSRDMLAWQACNNVLNHYQGSREVTVVVVDIAKMLARGSFDEIGRAYCK</sequence>
<keyword evidence="2" id="KW-1133">Transmembrane helix</keyword>
<dbReference type="RefSeq" id="WP_008943195.1">
    <property type="nucleotide sequence ID" value="NZ_AMRL01000002.1"/>
</dbReference>
<dbReference type="Proteomes" id="UP000006746">
    <property type="component" value="Unassembled WGS sequence"/>
</dbReference>
<feature type="region of interest" description="Disordered" evidence="1">
    <location>
        <begin position="1"/>
        <end position="26"/>
    </location>
</feature>
<proteinExistence type="predicted"/>
<evidence type="ECO:0000313" key="4">
    <source>
        <dbReference type="Proteomes" id="UP000006746"/>
    </source>
</evidence>
<keyword evidence="4" id="KW-1185">Reference proteome</keyword>
<reference evidence="3 4" key="1">
    <citation type="journal article" date="2012" name="J. Bacteriol.">
        <title>Genome Sequence of Oceanibaculum indicum Type Strain P24.</title>
        <authorList>
            <person name="Lai Q."/>
            <person name="Shao Z."/>
        </authorList>
    </citation>
    <scope>NUCLEOTIDE SEQUENCE [LARGE SCALE GENOMIC DNA]</scope>
    <source>
        <strain evidence="3 4">P24</strain>
    </source>
</reference>
<gene>
    <name evidence="3" type="ORF">P24_02891</name>
</gene>
<organism evidence="3 4">
    <name type="scientific">Oceanibaculum indicum P24</name>
    <dbReference type="NCBI Taxonomy" id="1207063"/>
    <lineage>
        <taxon>Bacteria</taxon>
        <taxon>Pseudomonadati</taxon>
        <taxon>Pseudomonadota</taxon>
        <taxon>Alphaproteobacteria</taxon>
        <taxon>Rhodospirillales</taxon>
        <taxon>Oceanibaculaceae</taxon>
        <taxon>Oceanibaculum</taxon>
    </lineage>
</organism>
<dbReference type="AlphaFoldDB" id="K2JV76"/>
<protein>
    <submittedName>
        <fullName evidence="3">Uncharacterized protein</fullName>
    </submittedName>
</protein>
<evidence type="ECO:0000256" key="2">
    <source>
        <dbReference type="SAM" id="Phobius"/>
    </source>
</evidence>
<feature type="transmembrane region" description="Helical" evidence="2">
    <location>
        <begin position="34"/>
        <end position="50"/>
    </location>
</feature>
<name>K2JV76_9PROT</name>
<keyword evidence="2" id="KW-0472">Membrane</keyword>
<evidence type="ECO:0000313" key="3">
    <source>
        <dbReference type="EMBL" id="EKE78472.1"/>
    </source>
</evidence>
<keyword evidence="2" id="KW-0812">Transmembrane</keyword>
<accession>K2JV76</accession>
<evidence type="ECO:0000256" key="1">
    <source>
        <dbReference type="SAM" id="MobiDB-lite"/>
    </source>
</evidence>